<name>A0A916WIA2_9HYPH</name>
<organism evidence="1 2">
    <name type="scientific">Brucella endophytica</name>
    <dbReference type="NCBI Taxonomy" id="1963359"/>
    <lineage>
        <taxon>Bacteria</taxon>
        <taxon>Pseudomonadati</taxon>
        <taxon>Pseudomonadota</taxon>
        <taxon>Alphaproteobacteria</taxon>
        <taxon>Hyphomicrobiales</taxon>
        <taxon>Brucellaceae</taxon>
        <taxon>Brucella/Ochrobactrum group</taxon>
        <taxon>Brucella</taxon>
    </lineage>
</organism>
<dbReference type="Proteomes" id="UP000646478">
    <property type="component" value="Unassembled WGS sequence"/>
</dbReference>
<evidence type="ECO:0000313" key="2">
    <source>
        <dbReference type="Proteomes" id="UP000646478"/>
    </source>
</evidence>
<comment type="caution">
    <text evidence="1">The sequence shown here is derived from an EMBL/GenBank/DDBJ whole genome shotgun (WGS) entry which is preliminary data.</text>
</comment>
<reference evidence="1" key="2">
    <citation type="submission" date="2020-09" db="EMBL/GenBank/DDBJ databases">
        <authorList>
            <person name="Sun Q."/>
            <person name="Zhou Y."/>
        </authorList>
    </citation>
    <scope>NUCLEOTIDE SEQUENCE</scope>
    <source>
        <strain evidence="1">CGMCC 1.15082</strain>
    </source>
</reference>
<gene>
    <name evidence="1" type="ORF">GCM10011491_30910</name>
</gene>
<accession>A0A916WIA2</accession>
<proteinExistence type="predicted"/>
<reference evidence="1" key="1">
    <citation type="journal article" date="2014" name="Int. J. Syst. Evol. Microbiol.">
        <title>Complete genome sequence of Corynebacterium casei LMG S-19264T (=DSM 44701T), isolated from a smear-ripened cheese.</title>
        <authorList>
            <consortium name="US DOE Joint Genome Institute (JGI-PGF)"/>
            <person name="Walter F."/>
            <person name="Albersmeier A."/>
            <person name="Kalinowski J."/>
            <person name="Ruckert C."/>
        </authorList>
    </citation>
    <scope>NUCLEOTIDE SEQUENCE</scope>
    <source>
        <strain evidence="1">CGMCC 1.15082</strain>
    </source>
</reference>
<dbReference type="AlphaFoldDB" id="A0A916WIA2"/>
<dbReference type="EMBL" id="BMHH01000013">
    <property type="protein sequence ID" value="GGB00524.1"/>
    <property type="molecule type" value="Genomic_DNA"/>
</dbReference>
<protein>
    <submittedName>
        <fullName evidence="1">Uncharacterized protein</fullName>
    </submittedName>
</protein>
<keyword evidence="2" id="KW-1185">Reference proteome</keyword>
<sequence>MTGLIHIGKFDAMAFEQLPELSCRHERLVEWCSWREFFAADFQGTAEHYEVAVSLE</sequence>
<evidence type="ECO:0000313" key="1">
    <source>
        <dbReference type="EMBL" id="GGB00524.1"/>
    </source>
</evidence>